<sequence>MPLPSFLSLFLFLTKDRGLPSCKDKRLFSGGSGGSSSRGSGSGMAVIRFTSTCVVDTVSRLEQDRKPPSL</sequence>
<feature type="chain" id="PRO_5042599215" description="Secreted protein" evidence="1">
    <location>
        <begin position="19"/>
        <end position="70"/>
    </location>
</feature>
<dbReference type="RefSeq" id="XP_062717852.1">
    <property type="nucleotide sequence ID" value="XM_062869892.1"/>
</dbReference>
<evidence type="ECO:0000313" key="3">
    <source>
        <dbReference type="Proteomes" id="UP001273166"/>
    </source>
</evidence>
<keyword evidence="3" id="KW-1185">Reference proteome</keyword>
<accession>A0AAJ0LY63</accession>
<protein>
    <recommendedName>
        <fullName evidence="4">Secreted protein</fullName>
    </recommendedName>
</protein>
<organism evidence="2 3">
    <name type="scientific">Chaetomium strumarium</name>
    <dbReference type="NCBI Taxonomy" id="1170767"/>
    <lineage>
        <taxon>Eukaryota</taxon>
        <taxon>Fungi</taxon>
        <taxon>Dikarya</taxon>
        <taxon>Ascomycota</taxon>
        <taxon>Pezizomycotina</taxon>
        <taxon>Sordariomycetes</taxon>
        <taxon>Sordariomycetidae</taxon>
        <taxon>Sordariales</taxon>
        <taxon>Chaetomiaceae</taxon>
        <taxon>Chaetomium</taxon>
    </lineage>
</organism>
<gene>
    <name evidence="2" type="ORF">B0T15DRAFT_541866</name>
</gene>
<reference evidence="2" key="1">
    <citation type="journal article" date="2023" name="Mol. Phylogenet. Evol.">
        <title>Genome-scale phylogeny and comparative genomics of the fungal order Sordariales.</title>
        <authorList>
            <person name="Hensen N."/>
            <person name="Bonometti L."/>
            <person name="Westerberg I."/>
            <person name="Brannstrom I.O."/>
            <person name="Guillou S."/>
            <person name="Cros-Aarteil S."/>
            <person name="Calhoun S."/>
            <person name="Haridas S."/>
            <person name="Kuo A."/>
            <person name="Mondo S."/>
            <person name="Pangilinan J."/>
            <person name="Riley R."/>
            <person name="LaButti K."/>
            <person name="Andreopoulos B."/>
            <person name="Lipzen A."/>
            <person name="Chen C."/>
            <person name="Yan M."/>
            <person name="Daum C."/>
            <person name="Ng V."/>
            <person name="Clum A."/>
            <person name="Steindorff A."/>
            <person name="Ohm R.A."/>
            <person name="Martin F."/>
            <person name="Silar P."/>
            <person name="Natvig D.O."/>
            <person name="Lalanne C."/>
            <person name="Gautier V."/>
            <person name="Ament-Velasquez S.L."/>
            <person name="Kruys A."/>
            <person name="Hutchinson M.I."/>
            <person name="Powell A.J."/>
            <person name="Barry K."/>
            <person name="Miller A.N."/>
            <person name="Grigoriev I.V."/>
            <person name="Debuchy R."/>
            <person name="Gladieux P."/>
            <person name="Hiltunen Thoren M."/>
            <person name="Johannesson H."/>
        </authorList>
    </citation>
    <scope>NUCLEOTIDE SEQUENCE</scope>
    <source>
        <strain evidence="2">CBS 333.67</strain>
    </source>
</reference>
<dbReference type="GeneID" id="87888721"/>
<name>A0AAJ0LY63_9PEZI</name>
<evidence type="ECO:0000256" key="1">
    <source>
        <dbReference type="SAM" id="SignalP"/>
    </source>
</evidence>
<keyword evidence="1" id="KW-0732">Signal</keyword>
<feature type="signal peptide" evidence="1">
    <location>
        <begin position="1"/>
        <end position="18"/>
    </location>
</feature>
<reference evidence="2" key="2">
    <citation type="submission" date="2023-06" db="EMBL/GenBank/DDBJ databases">
        <authorList>
            <consortium name="Lawrence Berkeley National Laboratory"/>
            <person name="Mondo S.J."/>
            <person name="Hensen N."/>
            <person name="Bonometti L."/>
            <person name="Westerberg I."/>
            <person name="Brannstrom I.O."/>
            <person name="Guillou S."/>
            <person name="Cros-Aarteil S."/>
            <person name="Calhoun S."/>
            <person name="Haridas S."/>
            <person name="Kuo A."/>
            <person name="Pangilinan J."/>
            <person name="Riley R."/>
            <person name="Labutti K."/>
            <person name="Andreopoulos B."/>
            <person name="Lipzen A."/>
            <person name="Chen C."/>
            <person name="Yanf M."/>
            <person name="Daum C."/>
            <person name="Ng V."/>
            <person name="Clum A."/>
            <person name="Steindorff A."/>
            <person name="Ohm R."/>
            <person name="Martin F."/>
            <person name="Silar P."/>
            <person name="Natvig D."/>
            <person name="Lalanne C."/>
            <person name="Gautier V."/>
            <person name="Ament-Velasquez S.L."/>
            <person name="Kruys A."/>
            <person name="Hutchinson M.I."/>
            <person name="Powell A.J."/>
            <person name="Barry K."/>
            <person name="Miller A.N."/>
            <person name="Grigoriev I.V."/>
            <person name="Debuchy R."/>
            <person name="Gladieux P."/>
            <person name="Thoren M.H."/>
            <person name="Johannesson H."/>
        </authorList>
    </citation>
    <scope>NUCLEOTIDE SEQUENCE</scope>
    <source>
        <strain evidence="2">CBS 333.67</strain>
    </source>
</reference>
<proteinExistence type="predicted"/>
<dbReference type="Proteomes" id="UP001273166">
    <property type="component" value="Unassembled WGS sequence"/>
</dbReference>
<evidence type="ECO:0000313" key="2">
    <source>
        <dbReference type="EMBL" id="KAK3302072.1"/>
    </source>
</evidence>
<evidence type="ECO:0008006" key="4">
    <source>
        <dbReference type="Google" id="ProtNLM"/>
    </source>
</evidence>
<dbReference type="EMBL" id="JAUDZG010000007">
    <property type="protein sequence ID" value="KAK3302072.1"/>
    <property type="molecule type" value="Genomic_DNA"/>
</dbReference>
<comment type="caution">
    <text evidence="2">The sequence shown here is derived from an EMBL/GenBank/DDBJ whole genome shotgun (WGS) entry which is preliminary data.</text>
</comment>
<dbReference type="AlphaFoldDB" id="A0AAJ0LY63"/>